<keyword evidence="3" id="KW-0813">Transport</keyword>
<dbReference type="PANTHER" id="PTHR21716">
    <property type="entry name" value="TRANSMEMBRANE PROTEIN"/>
    <property type="match status" value="1"/>
</dbReference>
<dbReference type="AlphaFoldDB" id="A0A2A6Z849"/>
<keyword evidence="6 9" id="KW-1133">Transmembrane helix</keyword>
<dbReference type="EMBL" id="NMTQ01000037">
    <property type="protein sequence ID" value="PDX57532.1"/>
    <property type="molecule type" value="Genomic_DNA"/>
</dbReference>
<evidence type="ECO:0000256" key="8">
    <source>
        <dbReference type="SAM" id="MobiDB-lite"/>
    </source>
</evidence>
<comment type="caution">
    <text evidence="10">The sequence shown here is derived from an EMBL/GenBank/DDBJ whole genome shotgun (WGS) entry which is preliminary data.</text>
</comment>
<dbReference type="PANTHER" id="PTHR21716:SF53">
    <property type="entry name" value="PERMEASE PERM-RELATED"/>
    <property type="match status" value="1"/>
</dbReference>
<evidence type="ECO:0000256" key="7">
    <source>
        <dbReference type="ARBA" id="ARBA00023136"/>
    </source>
</evidence>
<comment type="similarity">
    <text evidence="2">Belongs to the autoinducer-2 exporter (AI-2E) (TC 2.A.86) family.</text>
</comment>
<accession>A0A2A6Z849</accession>
<evidence type="ECO:0000256" key="2">
    <source>
        <dbReference type="ARBA" id="ARBA00009773"/>
    </source>
</evidence>
<organism evidence="10 11">
    <name type="scientific">Faecalibacterium langellae</name>
    <dbReference type="NCBI Taxonomy" id="3435293"/>
    <lineage>
        <taxon>Bacteria</taxon>
        <taxon>Bacillati</taxon>
        <taxon>Bacillota</taxon>
        <taxon>Clostridia</taxon>
        <taxon>Eubacteriales</taxon>
        <taxon>Oscillospiraceae</taxon>
        <taxon>Faecalibacterium</taxon>
    </lineage>
</organism>
<sequence length="425" mass="47213">MESIMMDKKPHIKPYLYGMLAGFGAISLSIIFFFLIYRFDGFGDAISTLTGILMPFIYGAVIAYLLKPVCNTIESFLRRFIPEKMHGLVNVLSVTLTILFGLLLIYALCMMIIPQLITSVTTLYYTAQRNLAKFVQWANHVEFIENNQQIMDMLNSAYATISTNIDDLIKTRLLPSMQNIVSGAAVGVLNVVTMAKNLIIGIIVAVYMLASRKRFVQQAKLVLYSIFKPRWAELIKEEVKYADKMFGGFINGKIMDSAIIGVLCYIGCLIFKFPSALLVSVIIGVTNVIPFFGPFIGAVPATLLILIQNPIKALWFVLFVLVLQQLDGNVIGPKILGNTTGLSSFWVLFAILLFGGLWGFVGMIVGVPLFAVIYDVIKKLVIYGLKRNKEIDLLQTYHDNFGDPEDDVPVETSASEAPPAETNNL</sequence>
<evidence type="ECO:0000256" key="4">
    <source>
        <dbReference type="ARBA" id="ARBA00022475"/>
    </source>
</evidence>
<evidence type="ECO:0000256" key="6">
    <source>
        <dbReference type="ARBA" id="ARBA00022989"/>
    </source>
</evidence>
<feature type="transmembrane region" description="Helical" evidence="9">
    <location>
        <begin position="279"/>
        <end position="306"/>
    </location>
</feature>
<evidence type="ECO:0008006" key="12">
    <source>
        <dbReference type="Google" id="ProtNLM"/>
    </source>
</evidence>
<keyword evidence="4" id="KW-1003">Cell membrane</keyword>
<feature type="transmembrane region" description="Helical" evidence="9">
    <location>
        <begin position="15"/>
        <end position="39"/>
    </location>
</feature>
<proteinExistence type="inferred from homology"/>
<dbReference type="Pfam" id="PF01594">
    <property type="entry name" value="AI-2E_transport"/>
    <property type="match status" value="1"/>
</dbReference>
<dbReference type="InterPro" id="IPR002549">
    <property type="entry name" value="AI-2E-like"/>
</dbReference>
<feature type="transmembrane region" description="Helical" evidence="9">
    <location>
        <begin position="180"/>
        <end position="210"/>
    </location>
</feature>
<evidence type="ECO:0000313" key="10">
    <source>
        <dbReference type="EMBL" id="PDX57532.1"/>
    </source>
</evidence>
<dbReference type="GO" id="GO:0055085">
    <property type="term" value="P:transmembrane transport"/>
    <property type="evidence" value="ECO:0007669"/>
    <property type="project" value="TreeGrafter"/>
</dbReference>
<name>A0A2A6Z849_9FIRM</name>
<evidence type="ECO:0000256" key="3">
    <source>
        <dbReference type="ARBA" id="ARBA00022448"/>
    </source>
</evidence>
<protein>
    <recommendedName>
        <fullName evidence="12">AI-2E family transporter</fullName>
    </recommendedName>
</protein>
<keyword evidence="11" id="KW-1185">Reference proteome</keyword>
<dbReference type="Proteomes" id="UP000220752">
    <property type="component" value="Unassembled WGS sequence"/>
</dbReference>
<comment type="subcellular location">
    <subcellularLocation>
        <location evidence="1">Cell membrane</location>
        <topology evidence="1">Multi-pass membrane protein</topology>
    </subcellularLocation>
</comment>
<evidence type="ECO:0000256" key="5">
    <source>
        <dbReference type="ARBA" id="ARBA00022692"/>
    </source>
</evidence>
<keyword evidence="5 9" id="KW-0812">Transmembrane</keyword>
<feature type="transmembrane region" description="Helical" evidence="9">
    <location>
        <begin position="254"/>
        <end position="273"/>
    </location>
</feature>
<feature type="transmembrane region" description="Helical" evidence="9">
    <location>
        <begin position="45"/>
        <end position="66"/>
    </location>
</feature>
<reference evidence="10 11" key="1">
    <citation type="journal article" date="2017" name="Front. Microbiol.">
        <title>New Insights into the Diversity of the Genus Faecalibacterium.</title>
        <authorList>
            <person name="Benevides L."/>
            <person name="Burman S."/>
            <person name="Martin R."/>
            <person name="Robert V."/>
            <person name="Thomas M."/>
            <person name="Miquel S."/>
            <person name="Chain F."/>
            <person name="Sokol H."/>
            <person name="Bermudez-Humaran L.G."/>
            <person name="Morrison M."/>
            <person name="Langella P."/>
            <person name="Azevedo V.A."/>
            <person name="Chatel J.M."/>
            <person name="Soares S."/>
        </authorList>
    </citation>
    <scope>NUCLEOTIDE SEQUENCE [LARGE SCALE GENOMIC DNA]</scope>
    <source>
        <strain evidence="11">CNCM I-4540</strain>
    </source>
</reference>
<feature type="transmembrane region" description="Helical" evidence="9">
    <location>
        <begin position="344"/>
        <end position="377"/>
    </location>
</feature>
<feature type="transmembrane region" description="Helical" evidence="9">
    <location>
        <begin position="87"/>
        <end position="113"/>
    </location>
</feature>
<evidence type="ECO:0000256" key="9">
    <source>
        <dbReference type="SAM" id="Phobius"/>
    </source>
</evidence>
<evidence type="ECO:0000256" key="1">
    <source>
        <dbReference type="ARBA" id="ARBA00004651"/>
    </source>
</evidence>
<gene>
    <name evidence="10" type="ORF">CGS46_13515</name>
</gene>
<dbReference type="GO" id="GO:0005886">
    <property type="term" value="C:plasma membrane"/>
    <property type="evidence" value="ECO:0007669"/>
    <property type="project" value="UniProtKB-SubCell"/>
</dbReference>
<feature type="region of interest" description="Disordered" evidence="8">
    <location>
        <begin position="404"/>
        <end position="425"/>
    </location>
</feature>
<evidence type="ECO:0000313" key="11">
    <source>
        <dbReference type="Proteomes" id="UP000220752"/>
    </source>
</evidence>
<keyword evidence="7 9" id="KW-0472">Membrane</keyword>
<feature type="transmembrane region" description="Helical" evidence="9">
    <location>
        <begin position="313"/>
        <end position="332"/>
    </location>
</feature>